<feature type="region of interest" description="Disordered" evidence="1">
    <location>
        <begin position="423"/>
        <end position="456"/>
    </location>
</feature>
<feature type="transmembrane region" description="Helical" evidence="2">
    <location>
        <begin position="121"/>
        <end position="140"/>
    </location>
</feature>
<dbReference type="PANTHER" id="PTHR38848:SF3">
    <property type="entry name" value="G-PROTEIN COUPLED RECEPTORS FAMILY 3 PROFILE DOMAIN-CONTAINING PROTEIN"/>
    <property type="match status" value="1"/>
</dbReference>
<evidence type="ECO:0000313" key="3">
    <source>
        <dbReference type="EMBL" id="ELQ40743.1"/>
    </source>
</evidence>
<dbReference type="PANTHER" id="PTHR38848">
    <property type="entry name" value="G-PROTEIN COUPLED RECEPTORS FAMILY 3 PROFILE DOMAIN-CONTAINING PROTEIN"/>
    <property type="match status" value="1"/>
</dbReference>
<feature type="transmembrane region" description="Helical" evidence="2">
    <location>
        <begin position="87"/>
        <end position="109"/>
    </location>
</feature>
<feature type="transmembrane region" description="Helical" evidence="2">
    <location>
        <begin position="36"/>
        <end position="59"/>
    </location>
</feature>
<feature type="transmembrane region" description="Helical" evidence="2">
    <location>
        <begin position="201"/>
        <end position="226"/>
    </location>
</feature>
<organism evidence="3">
    <name type="scientific">Pyricularia oryzae (strain Y34)</name>
    <name type="common">Rice blast fungus</name>
    <name type="synonym">Magnaporthe oryzae</name>
    <dbReference type="NCBI Taxonomy" id="1143189"/>
    <lineage>
        <taxon>Eukaryota</taxon>
        <taxon>Fungi</taxon>
        <taxon>Dikarya</taxon>
        <taxon>Ascomycota</taxon>
        <taxon>Pezizomycotina</taxon>
        <taxon>Sordariomycetes</taxon>
        <taxon>Sordariomycetidae</taxon>
        <taxon>Magnaporthales</taxon>
        <taxon>Pyriculariaceae</taxon>
        <taxon>Pyricularia</taxon>
    </lineage>
</organism>
<gene>
    <name evidence="3" type="ORF">OOU_Y34scaffold00370g37</name>
</gene>
<feature type="compositionally biased region" description="Basic and acidic residues" evidence="1">
    <location>
        <begin position="312"/>
        <end position="328"/>
    </location>
</feature>
<feature type="compositionally biased region" description="Low complexity" evidence="1">
    <location>
        <begin position="330"/>
        <end position="349"/>
    </location>
</feature>
<evidence type="ECO:0000256" key="2">
    <source>
        <dbReference type="SAM" id="Phobius"/>
    </source>
</evidence>
<dbReference type="Proteomes" id="UP000011086">
    <property type="component" value="Unassembled WGS sequence"/>
</dbReference>
<keyword evidence="2" id="KW-1133">Transmembrane helix</keyword>
<protein>
    <recommendedName>
        <fullName evidence="4">Transmembrane protein</fullName>
    </recommendedName>
</protein>
<evidence type="ECO:0000256" key="1">
    <source>
        <dbReference type="SAM" id="MobiDB-lite"/>
    </source>
</evidence>
<evidence type="ECO:0008006" key="4">
    <source>
        <dbReference type="Google" id="ProtNLM"/>
    </source>
</evidence>
<feature type="transmembrane region" description="Helical" evidence="2">
    <location>
        <begin position="160"/>
        <end position="181"/>
    </location>
</feature>
<accession>A0AA97P2G7</accession>
<feature type="transmembrane region" description="Helical" evidence="2">
    <location>
        <begin position="247"/>
        <end position="270"/>
    </location>
</feature>
<dbReference type="EMBL" id="JH793583">
    <property type="protein sequence ID" value="ELQ40743.1"/>
    <property type="molecule type" value="Genomic_DNA"/>
</dbReference>
<dbReference type="AlphaFoldDB" id="A0AA97P2G7"/>
<feature type="region of interest" description="Disordered" evidence="1">
    <location>
        <begin position="308"/>
        <end position="371"/>
    </location>
</feature>
<name>A0AA97P2G7_PYRO3</name>
<feature type="compositionally biased region" description="Basic and acidic residues" evidence="1">
    <location>
        <begin position="514"/>
        <end position="526"/>
    </location>
</feature>
<proteinExistence type="predicted"/>
<sequence>MAPTSLMADAHGLLLKTRQDGGSALNVLQNNKGQPLAGTIFNVALALMSTSVLSALFTMRANAIKTWKRLPFVVWTLTPKLFRGPAVLFFIYVDSYMFVLSSAIIQYGIGININLAACDAAIIVCLVFYVTTKIAVYLFLVEKAYIIRGTRKGRLQSKLYLFNSFGMMGIYVVVVVLNFVFRINRLEDGTCIIGMKKIAMIPLISFDALVNVYLTFLFLIPLMRLYSFRNPLSKPDMYRPTVKLRTVAVRTFIGACCTLASSIVNLTVLMVLNGEPGWVCLMCCNSDILFSALVLYWITSKDNIASNSSSKEAVRNESHPLSAPERRSHSNSNSSNNNNNNNNSNNSNNRGASKHASGRSQAGGSCIRGSRRDSADSRAAYVRQGNIHCPSCAVSVDPVVGLPSTMTSHCGKDMVLLLPPHARPRQQQPQQQQQQRSSGSDGSSTEKLHRNESGSVSTFGVCDNLDGCVVHDVEDSTTSSAGREGTVYESTSSGGIWANDAIDGVDDPWSTRPGGDKKSDDKRDDY</sequence>
<reference evidence="3" key="1">
    <citation type="journal article" date="2012" name="PLoS Genet.">
        <title>Comparative analysis of the genomes of two field isolates of the rice blast fungus Magnaporthe oryzae.</title>
        <authorList>
            <person name="Xue M."/>
            <person name="Yang J."/>
            <person name="Li Z."/>
            <person name="Hu S."/>
            <person name="Yao N."/>
            <person name="Dean R.A."/>
            <person name="Zhao W."/>
            <person name="Shen M."/>
            <person name="Zhang H."/>
            <person name="Li C."/>
            <person name="Liu L."/>
            <person name="Cao L."/>
            <person name="Xu X."/>
            <person name="Xing Y."/>
            <person name="Hsiang T."/>
            <person name="Zhang Z."/>
            <person name="Xu J.R."/>
            <person name="Peng Y.L."/>
        </authorList>
    </citation>
    <scope>NUCLEOTIDE SEQUENCE</scope>
    <source>
        <strain evidence="3">Y34</strain>
    </source>
</reference>
<feature type="compositionally biased region" description="Low complexity" evidence="1">
    <location>
        <begin position="425"/>
        <end position="436"/>
    </location>
</feature>
<feature type="region of interest" description="Disordered" evidence="1">
    <location>
        <begin position="475"/>
        <end position="526"/>
    </location>
</feature>
<keyword evidence="2" id="KW-0812">Transmembrane</keyword>
<keyword evidence="2" id="KW-0472">Membrane</keyword>